<comment type="subcellular location">
    <subcellularLocation>
        <location evidence="1">Cell membrane</location>
        <topology evidence="1">Multi-pass membrane protein</topology>
    </subcellularLocation>
</comment>
<evidence type="ECO:0000256" key="1">
    <source>
        <dbReference type="ARBA" id="ARBA00004651"/>
    </source>
</evidence>
<sequence length="76" mass="8796">MGLTIFAYLLGHLHYINSFFVAILLVTTFIKVQLVLDYFMELKNVTGKYRWIPSIWLTIIISLIAVAYYLPVSSTH</sequence>
<evidence type="ECO:0000256" key="3">
    <source>
        <dbReference type="ARBA" id="ARBA00022692"/>
    </source>
</evidence>
<evidence type="ECO:0000256" key="6">
    <source>
        <dbReference type="SAM" id="Phobius"/>
    </source>
</evidence>
<evidence type="ECO:0000256" key="5">
    <source>
        <dbReference type="ARBA" id="ARBA00023136"/>
    </source>
</evidence>
<dbReference type="EMBL" id="FPHD01000048">
    <property type="protein sequence ID" value="SFV58650.1"/>
    <property type="molecule type" value="Genomic_DNA"/>
</dbReference>
<keyword evidence="3 6" id="KW-0812">Transmembrane</keyword>
<keyword evidence="5 6" id="KW-0472">Membrane</keyword>
<name>A0A1W1BYH6_9ZZZZ</name>
<evidence type="ECO:0000256" key="4">
    <source>
        <dbReference type="ARBA" id="ARBA00022989"/>
    </source>
</evidence>
<reference evidence="7" key="1">
    <citation type="submission" date="2016-10" db="EMBL/GenBank/DDBJ databases">
        <authorList>
            <person name="de Groot N.N."/>
        </authorList>
    </citation>
    <scope>NUCLEOTIDE SEQUENCE</scope>
</reference>
<dbReference type="AlphaFoldDB" id="A0A1W1BYH6"/>
<protein>
    <submittedName>
        <fullName evidence="7">Uncharacterized protein</fullName>
    </submittedName>
</protein>
<organism evidence="7">
    <name type="scientific">hydrothermal vent metagenome</name>
    <dbReference type="NCBI Taxonomy" id="652676"/>
    <lineage>
        <taxon>unclassified sequences</taxon>
        <taxon>metagenomes</taxon>
        <taxon>ecological metagenomes</taxon>
    </lineage>
</organism>
<dbReference type="Pfam" id="PF03626">
    <property type="entry name" value="COX4_pro"/>
    <property type="match status" value="1"/>
</dbReference>
<evidence type="ECO:0000256" key="2">
    <source>
        <dbReference type="ARBA" id="ARBA00022475"/>
    </source>
</evidence>
<keyword evidence="4 6" id="KW-1133">Transmembrane helix</keyword>
<gene>
    <name evidence="7" type="ORF">MNB_SV-8-1323</name>
</gene>
<evidence type="ECO:0000313" key="7">
    <source>
        <dbReference type="EMBL" id="SFV58650.1"/>
    </source>
</evidence>
<feature type="transmembrane region" description="Helical" evidence="6">
    <location>
        <begin position="6"/>
        <end position="30"/>
    </location>
</feature>
<feature type="transmembrane region" description="Helical" evidence="6">
    <location>
        <begin position="51"/>
        <end position="70"/>
    </location>
</feature>
<dbReference type="GO" id="GO:0005886">
    <property type="term" value="C:plasma membrane"/>
    <property type="evidence" value="ECO:0007669"/>
    <property type="project" value="UniProtKB-SubCell"/>
</dbReference>
<proteinExistence type="predicted"/>
<accession>A0A1W1BYH6</accession>
<keyword evidence="2" id="KW-1003">Cell membrane</keyword>
<dbReference type="InterPro" id="IPR005171">
    <property type="entry name" value="Cyt_c_oxidase_su4_prok"/>
</dbReference>